<dbReference type="PANTHER" id="PTHR33545:SF4">
    <property type="entry name" value="UPF0750 MEMBRANE PROTEIN YXKD"/>
    <property type="match status" value="1"/>
</dbReference>
<dbReference type="InterPro" id="IPR003740">
    <property type="entry name" value="YitT"/>
</dbReference>
<dbReference type="PIRSF" id="PIRSF006483">
    <property type="entry name" value="Membrane_protein_YitT"/>
    <property type="match status" value="1"/>
</dbReference>
<dbReference type="CDD" id="cd16380">
    <property type="entry name" value="YitT_C"/>
    <property type="match status" value="1"/>
</dbReference>
<dbReference type="OrthoDB" id="1758221at2"/>
<dbReference type="EMBL" id="PKHE01000003">
    <property type="protein sequence ID" value="PKY90453.1"/>
    <property type="molecule type" value="Genomic_DNA"/>
</dbReference>
<name>A0A2I1K496_9LACT</name>
<comment type="caution">
    <text evidence="8">The sequence shown here is derived from an EMBL/GenBank/DDBJ whole genome shotgun (WGS) entry which is preliminary data.</text>
</comment>
<keyword evidence="4 6" id="KW-1133">Transmembrane helix</keyword>
<gene>
    <name evidence="8" type="ORF">CYJ57_02160</name>
</gene>
<protein>
    <recommendedName>
        <fullName evidence="7">DUF2179 domain-containing protein</fullName>
    </recommendedName>
</protein>
<feature type="transmembrane region" description="Helical" evidence="6">
    <location>
        <begin position="135"/>
        <end position="160"/>
    </location>
</feature>
<dbReference type="PANTHER" id="PTHR33545">
    <property type="entry name" value="UPF0750 MEMBRANE PROTEIN YITT-RELATED"/>
    <property type="match status" value="1"/>
</dbReference>
<dbReference type="InterPro" id="IPR015867">
    <property type="entry name" value="N-reg_PII/ATP_PRibTrfase_C"/>
</dbReference>
<dbReference type="InterPro" id="IPR019264">
    <property type="entry name" value="DUF2179"/>
</dbReference>
<comment type="subcellular location">
    <subcellularLocation>
        <location evidence="1">Cell membrane</location>
        <topology evidence="1">Multi-pass membrane protein</topology>
    </subcellularLocation>
</comment>
<feature type="transmembrane region" description="Helical" evidence="6">
    <location>
        <begin position="172"/>
        <end position="195"/>
    </location>
</feature>
<feature type="domain" description="DUF2179" evidence="7">
    <location>
        <begin position="248"/>
        <end position="302"/>
    </location>
</feature>
<keyword evidence="2" id="KW-1003">Cell membrane</keyword>
<dbReference type="Pfam" id="PF02588">
    <property type="entry name" value="YitT_membrane"/>
    <property type="match status" value="1"/>
</dbReference>
<accession>A0A2I1K496</accession>
<evidence type="ECO:0000256" key="4">
    <source>
        <dbReference type="ARBA" id="ARBA00022989"/>
    </source>
</evidence>
<feature type="transmembrane region" description="Helical" evidence="6">
    <location>
        <begin position="74"/>
        <end position="97"/>
    </location>
</feature>
<feature type="transmembrane region" description="Helical" evidence="6">
    <location>
        <begin position="109"/>
        <end position="129"/>
    </location>
</feature>
<feature type="transmembrane region" description="Helical" evidence="6">
    <location>
        <begin position="40"/>
        <end position="59"/>
    </location>
</feature>
<evidence type="ECO:0000256" key="5">
    <source>
        <dbReference type="ARBA" id="ARBA00023136"/>
    </source>
</evidence>
<organism evidence="8 9">
    <name type="scientific">Falseniella ignava</name>
    <dbReference type="NCBI Taxonomy" id="137730"/>
    <lineage>
        <taxon>Bacteria</taxon>
        <taxon>Bacillati</taxon>
        <taxon>Bacillota</taxon>
        <taxon>Bacilli</taxon>
        <taxon>Lactobacillales</taxon>
        <taxon>Aerococcaceae</taxon>
        <taxon>Falseniella</taxon>
    </lineage>
</organism>
<dbReference type="InterPro" id="IPR051461">
    <property type="entry name" value="UPF0750_membrane"/>
</dbReference>
<dbReference type="Pfam" id="PF10035">
    <property type="entry name" value="DUF2179"/>
    <property type="match status" value="1"/>
</dbReference>
<keyword evidence="3 6" id="KW-0812">Transmembrane</keyword>
<evidence type="ECO:0000313" key="8">
    <source>
        <dbReference type="EMBL" id="PKY90453.1"/>
    </source>
</evidence>
<dbReference type="GO" id="GO:0005886">
    <property type="term" value="C:plasma membrane"/>
    <property type="evidence" value="ECO:0007669"/>
    <property type="project" value="UniProtKB-SubCell"/>
</dbReference>
<keyword evidence="5 6" id="KW-0472">Membrane</keyword>
<dbReference type="AlphaFoldDB" id="A0A2I1K496"/>
<evidence type="ECO:0000256" key="6">
    <source>
        <dbReference type="SAM" id="Phobius"/>
    </source>
</evidence>
<evidence type="ECO:0000259" key="7">
    <source>
        <dbReference type="Pfam" id="PF10035"/>
    </source>
</evidence>
<proteinExistence type="predicted"/>
<dbReference type="Gene3D" id="3.30.70.120">
    <property type="match status" value="1"/>
</dbReference>
<reference evidence="8 9" key="1">
    <citation type="submission" date="2017-12" db="EMBL/GenBank/DDBJ databases">
        <title>Phylogenetic diversity of female urinary microbiome.</title>
        <authorList>
            <person name="Thomas-White K."/>
            <person name="Wolfe A.J."/>
        </authorList>
    </citation>
    <scope>NUCLEOTIDE SEQUENCE [LARGE SCALE GENOMIC DNA]</scope>
    <source>
        <strain evidence="8 9">UMB0898</strain>
    </source>
</reference>
<dbReference type="Proteomes" id="UP000234384">
    <property type="component" value="Unassembled WGS sequence"/>
</dbReference>
<evidence type="ECO:0000256" key="2">
    <source>
        <dbReference type="ARBA" id="ARBA00022475"/>
    </source>
</evidence>
<evidence type="ECO:0000256" key="3">
    <source>
        <dbReference type="ARBA" id="ARBA00022692"/>
    </source>
</evidence>
<feature type="transmembrane region" description="Helical" evidence="6">
    <location>
        <begin position="201"/>
        <end position="219"/>
    </location>
</feature>
<evidence type="ECO:0000313" key="9">
    <source>
        <dbReference type="Proteomes" id="UP000234384"/>
    </source>
</evidence>
<evidence type="ECO:0000256" key="1">
    <source>
        <dbReference type="ARBA" id="ARBA00004651"/>
    </source>
</evidence>
<sequence>MLKDSSINYGKMLRRHINILPNNKILSNGGPPMKNIIKTIALITIGTFIFSIAVNSAIIPNEMGEGGITGVNMLLLYVFGFNPALSNLVINIVILFIGWKLLEKQTIYYTLYAIVMMSFFIQFVKLPVFVPQNTILPPIMSGILIGTGVGTVLAAGGTTAGTDIIGLVINKFFGVPVSAALFSIDAVIITSLSMVIGLEKALLSLVSTFITSRVINFIMNGRNPKRSIMIISDQHEAIGEALAHKINRGITIINGYGYYSKAEKHIMYVVVNQIQLSRAQRVIHEIDPKAFVTVTEVQQVAGEGFSFFHDDKVQVLDEEIL</sequence>